<proteinExistence type="predicted"/>
<feature type="transmembrane region" description="Helical" evidence="1">
    <location>
        <begin position="120"/>
        <end position="137"/>
    </location>
</feature>
<dbReference type="AlphaFoldDB" id="A0A554SDH1"/>
<protein>
    <recommendedName>
        <fullName evidence="4">DUF2637 domain-containing protein</fullName>
    </recommendedName>
</protein>
<reference evidence="2 3" key="1">
    <citation type="submission" date="2019-07" db="EMBL/GenBank/DDBJ databases">
        <authorList>
            <person name="Zhao L.H."/>
        </authorList>
    </citation>
    <scope>NUCLEOTIDE SEQUENCE [LARGE SCALE GENOMIC DNA]</scope>
    <source>
        <strain evidence="2 3">Co35</strain>
    </source>
</reference>
<evidence type="ECO:0000313" key="2">
    <source>
        <dbReference type="EMBL" id="TSD64372.1"/>
    </source>
</evidence>
<evidence type="ECO:0008006" key="4">
    <source>
        <dbReference type="Google" id="ProtNLM"/>
    </source>
</evidence>
<keyword evidence="1" id="KW-0812">Transmembrane</keyword>
<evidence type="ECO:0000313" key="3">
    <source>
        <dbReference type="Proteomes" id="UP000316988"/>
    </source>
</evidence>
<name>A0A554SDH1_9ACTN</name>
<comment type="caution">
    <text evidence="2">The sequence shown here is derived from an EMBL/GenBank/DDBJ whole genome shotgun (WGS) entry which is preliminary data.</text>
</comment>
<feature type="transmembrane region" description="Helical" evidence="1">
    <location>
        <begin position="50"/>
        <end position="70"/>
    </location>
</feature>
<accession>A0A554SDH1</accession>
<organism evidence="2 3">
    <name type="scientific">Aeromicrobium piscarium</name>
    <dbReference type="NCBI Taxonomy" id="2590901"/>
    <lineage>
        <taxon>Bacteria</taxon>
        <taxon>Bacillati</taxon>
        <taxon>Actinomycetota</taxon>
        <taxon>Actinomycetes</taxon>
        <taxon>Propionibacteriales</taxon>
        <taxon>Nocardioidaceae</taxon>
        <taxon>Aeromicrobium</taxon>
    </lineage>
</organism>
<dbReference type="RefSeq" id="WP_143912813.1">
    <property type="nucleotide sequence ID" value="NZ_VLNT01000004.1"/>
</dbReference>
<dbReference type="EMBL" id="VLNT01000004">
    <property type="protein sequence ID" value="TSD64372.1"/>
    <property type="molecule type" value="Genomic_DNA"/>
</dbReference>
<gene>
    <name evidence="2" type="ORF">FNM00_07485</name>
</gene>
<evidence type="ECO:0000256" key="1">
    <source>
        <dbReference type="SAM" id="Phobius"/>
    </source>
</evidence>
<keyword evidence="1" id="KW-1133">Transmembrane helix</keyword>
<keyword evidence="1" id="KW-0472">Membrane</keyword>
<feature type="transmembrane region" description="Helical" evidence="1">
    <location>
        <begin position="90"/>
        <end position="108"/>
    </location>
</feature>
<keyword evidence="3" id="KW-1185">Reference proteome</keyword>
<sequence length="244" mass="27472">MNTDEETPRHWARNHCFGGKVPFGEIEHRLGMTTESYSAWFQRQQRVQMAAVICGVAIFGAFATVGPGGWIPGIRSSTSADPMSSGMRDVLLPINLLLGIVGMAMYAVQWWRIGRRRNDLAYVIAVLSLVVCGALTLRYTPDDLGEGVFVLMGVVTACALLLMIAETFFSRPGGVWAYRYQQLAERLTTLPERTREELLEERGRILNELLRRKELHPEDAEILRSLPLGGFWAMEPRFEKAVTR</sequence>
<feature type="transmembrane region" description="Helical" evidence="1">
    <location>
        <begin position="149"/>
        <end position="169"/>
    </location>
</feature>
<dbReference type="Proteomes" id="UP000316988">
    <property type="component" value="Unassembled WGS sequence"/>
</dbReference>
<dbReference type="OrthoDB" id="3216107at2"/>